<feature type="signal peptide" evidence="1">
    <location>
        <begin position="1"/>
        <end position="23"/>
    </location>
</feature>
<keyword evidence="1" id="KW-0732">Signal</keyword>
<evidence type="ECO:0000256" key="1">
    <source>
        <dbReference type="SAM" id="SignalP"/>
    </source>
</evidence>
<name>A0A8S4Q254_OWEFU</name>
<sequence length="111" mass="12663">MRSQDKLVYVLFTLMLSVSVSAGRKNKGITYAPCKKLCKRMSMKNCAKSCRVKKGYTVNDKCWKLCLQEDIQGDTVGPVSCLKKCLIKADSCQWTEWGEWKYSSCMQSDIQ</sequence>
<evidence type="ECO:0000313" key="3">
    <source>
        <dbReference type="Proteomes" id="UP000749559"/>
    </source>
</evidence>
<feature type="non-terminal residue" evidence="2">
    <location>
        <position position="111"/>
    </location>
</feature>
<reference evidence="2" key="1">
    <citation type="submission" date="2022-03" db="EMBL/GenBank/DDBJ databases">
        <authorList>
            <person name="Martin C."/>
        </authorList>
    </citation>
    <scope>NUCLEOTIDE SEQUENCE</scope>
</reference>
<evidence type="ECO:0000313" key="2">
    <source>
        <dbReference type="EMBL" id="CAH1800767.1"/>
    </source>
</evidence>
<keyword evidence="3" id="KW-1185">Reference proteome</keyword>
<dbReference type="AlphaFoldDB" id="A0A8S4Q254"/>
<protein>
    <submittedName>
        <fullName evidence="2">Uncharacterized protein</fullName>
    </submittedName>
</protein>
<dbReference type="EMBL" id="CAIIXF020000012">
    <property type="protein sequence ID" value="CAH1800767.1"/>
    <property type="molecule type" value="Genomic_DNA"/>
</dbReference>
<comment type="caution">
    <text evidence="2">The sequence shown here is derived from an EMBL/GenBank/DDBJ whole genome shotgun (WGS) entry which is preliminary data.</text>
</comment>
<organism evidence="2 3">
    <name type="scientific">Owenia fusiformis</name>
    <name type="common">Polychaete worm</name>
    <dbReference type="NCBI Taxonomy" id="6347"/>
    <lineage>
        <taxon>Eukaryota</taxon>
        <taxon>Metazoa</taxon>
        <taxon>Spiralia</taxon>
        <taxon>Lophotrochozoa</taxon>
        <taxon>Annelida</taxon>
        <taxon>Polychaeta</taxon>
        <taxon>Sedentaria</taxon>
        <taxon>Canalipalpata</taxon>
        <taxon>Sabellida</taxon>
        <taxon>Oweniida</taxon>
        <taxon>Oweniidae</taxon>
        <taxon>Owenia</taxon>
    </lineage>
</organism>
<accession>A0A8S4Q254</accession>
<feature type="chain" id="PRO_5035885191" evidence="1">
    <location>
        <begin position="24"/>
        <end position="111"/>
    </location>
</feature>
<dbReference type="Proteomes" id="UP000749559">
    <property type="component" value="Unassembled WGS sequence"/>
</dbReference>
<gene>
    <name evidence="2" type="ORF">OFUS_LOCUS24614</name>
</gene>
<proteinExistence type="predicted"/>